<keyword evidence="3" id="KW-0614">Plasmid</keyword>
<feature type="domain" description="Hydantoinase A/oxoprolinase" evidence="1">
    <location>
        <begin position="368"/>
        <end position="441"/>
    </location>
</feature>
<evidence type="ECO:0000259" key="2">
    <source>
        <dbReference type="Pfam" id="PF05378"/>
    </source>
</evidence>
<dbReference type="Pfam" id="PF05378">
    <property type="entry name" value="Hydant_A_N"/>
    <property type="match status" value="1"/>
</dbReference>
<dbReference type="InterPro" id="IPR002821">
    <property type="entry name" value="Hydantoinase_A"/>
</dbReference>
<name>A0A418SBP7_9RHOB</name>
<dbReference type="GO" id="GO:0016874">
    <property type="term" value="F:ligase activity"/>
    <property type="evidence" value="ECO:0007669"/>
    <property type="project" value="UniProtKB-KW"/>
</dbReference>
<dbReference type="InterPro" id="IPR045079">
    <property type="entry name" value="Oxoprolinase-like"/>
</dbReference>
<geneLocation type="plasmid" evidence="3 4">
    <name>p111</name>
</geneLocation>
<dbReference type="PANTHER" id="PTHR11365">
    <property type="entry name" value="5-OXOPROLINASE RELATED"/>
    <property type="match status" value="1"/>
</dbReference>
<feature type="domain" description="Hydantoinase/oxoprolinase N-terminal" evidence="2">
    <location>
        <begin position="3"/>
        <end position="175"/>
    </location>
</feature>
<dbReference type="Proteomes" id="UP000283786">
    <property type="component" value="Plasmid p111"/>
</dbReference>
<dbReference type="Pfam" id="PF01968">
    <property type="entry name" value="Hydantoinase_A"/>
    <property type="match status" value="2"/>
</dbReference>
<dbReference type="GO" id="GO:0006749">
    <property type="term" value="P:glutathione metabolic process"/>
    <property type="evidence" value="ECO:0007669"/>
    <property type="project" value="TreeGrafter"/>
</dbReference>
<reference evidence="3 4" key="1">
    <citation type="submission" date="2020-08" db="EMBL/GenBank/DDBJ databases">
        <title>Genome sequence of Rhodobacteraceae bacterium Lw-13e.</title>
        <authorList>
            <person name="Poehlein A."/>
            <person name="Wolter L."/>
            <person name="Daniel R."/>
            <person name="Brinkhoff T."/>
        </authorList>
    </citation>
    <scope>NUCLEOTIDE SEQUENCE [LARGE SCALE GENOMIC DNA]</scope>
    <source>
        <strain evidence="3 4">Lw-13e</strain>
        <plasmid evidence="3 4">p111</plasmid>
    </source>
</reference>
<evidence type="ECO:0000313" key="4">
    <source>
        <dbReference type="Proteomes" id="UP000283786"/>
    </source>
</evidence>
<protein>
    <submittedName>
        <fullName evidence="3">Acetophenone carboxylase gamma subunit</fullName>
        <ecNumber evidence="3">6.4.1.8</ecNumber>
    </submittedName>
</protein>
<evidence type="ECO:0000259" key="1">
    <source>
        <dbReference type="Pfam" id="PF01968"/>
    </source>
</evidence>
<dbReference type="RefSeq" id="WP_119840880.1">
    <property type="nucleotide sequence ID" value="NZ_CP060438.1"/>
</dbReference>
<dbReference type="EMBL" id="CP060438">
    <property type="protein sequence ID" value="QPM92450.1"/>
    <property type="molecule type" value="Genomic_DNA"/>
</dbReference>
<accession>A0A418SBP7</accession>
<organism evidence="3 4">
    <name type="scientific">Pseudooceanicola algae</name>
    <dbReference type="NCBI Taxonomy" id="1537215"/>
    <lineage>
        <taxon>Bacteria</taxon>
        <taxon>Pseudomonadati</taxon>
        <taxon>Pseudomonadota</taxon>
        <taxon>Alphaproteobacteria</taxon>
        <taxon>Rhodobacterales</taxon>
        <taxon>Paracoccaceae</taxon>
        <taxon>Pseudooceanicola</taxon>
    </lineage>
</organism>
<gene>
    <name evidence="3" type="primary">apc3_3</name>
    <name evidence="3" type="ORF">PSAL_037140</name>
</gene>
<dbReference type="GO" id="GO:0017168">
    <property type="term" value="F:5-oxoprolinase (ATP-hydrolyzing) activity"/>
    <property type="evidence" value="ECO:0007669"/>
    <property type="project" value="TreeGrafter"/>
</dbReference>
<dbReference type="AlphaFoldDB" id="A0A418SBP7"/>
<keyword evidence="4" id="KW-1185">Reference proteome</keyword>
<feature type="domain" description="Hydantoinase A/oxoprolinase" evidence="1">
    <location>
        <begin position="197"/>
        <end position="327"/>
    </location>
</feature>
<dbReference type="GO" id="GO:0005829">
    <property type="term" value="C:cytosol"/>
    <property type="evidence" value="ECO:0007669"/>
    <property type="project" value="TreeGrafter"/>
</dbReference>
<dbReference type="OrthoDB" id="7856177at2"/>
<evidence type="ECO:0000313" key="3">
    <source>
        <dbReference type="EMBL" id="QPM92450.1"/>
    </source>
</evidence>
<proteinExistence type="predicted"/>
<dbReference type="InterPro" id="IPR008040">
    <property type="entry name" value="Hydant_A_N"/>
</dbReference>
<keyword evidence="3" id="KW-0436">Ligase</keyword>
<dbReference type="KEGG" id="palw:PSAL_037140"/>
<dbReference type="PANTHER" id="PTHR11365:SF23">
    <property type="entry name" value="HYPOTHETICAL 5-OXOPROLINASE (EUROFUNG)-RELATED"/>
    <property type="match status" value="1"/>
</dbReference>
<sequence>MTRLAVDLGATFADLVAWDDTALRILKRPVTGELVGDLMDGLAAMELDPARLAELRLVTTAPLNALLARRPEPVALLTTRGFGDTLRLGRQNRAALYDPVARSPAPTFLVDPQDVHEIGGRLDAAGQELIPLDPDDIATALSSLRARGIRSVAICLLFAHVNPAQEVQLAKALTEALPDLSVSLSHQVDPGPREYERSVSTLTDAWLAAHMDAALRDLRAALQARGFAGELLFGDGRGVLVPDQAAARHRAVLLAGAPAAAARAGAALSDQAPLIAADIGSLSADLSTARAGDPRLSETGLLAGVPLREACTDIESIALGGARRVAETPEGLTFVTTAPQAPRLDDALAALGRLPATTPWTAPFPPEAVVAAAADRMAHALTRYATRRNMDPGRAALAVMGGTGALLAADIAASMGLDRVLLPRAPGASGAIGLMQAARRKEVLTRVDQPLNDLPAEALDPLLDGLEADLGSGEDLTYDLMLAARRQMHPMPLRLTIRPTSGQSIAEAFAAAFRAEYGIAPPGPGYLFSISVRRDTFGPVPPMAPLSPTATTGLIATEAGAIWCPEGWHLTGSETACILERSLP</sequence>
<dbReference type="EC" id="6.4.1.8" evidence="3"/>